<organism evidence="1 2">
    <name type="scientific">Pedobacter fastidiosus</name>
    <dbReference type="NCBI Taxonomy" id="2765361"/>
    <lineage>
        <taxon>Bacteria</taxon>
        <taxon>Pseudomonadati</taxon>
        <taxon>Bacteroidota</taxon>
        <taxon>Sphingobacteriia</taxon>
        <taxon>Sphingobacteriales</taxon>
        <taxon>Sphingobacteriaceae</taxon>
        <taxon>Pedobacter</taxon>
    </lineage>
</organism>
<name>A0ABR7KPI6_9SPHI</name>
<dbReference type="Gene3D" id="3.30.530.20">
    <property type="match status" value="1"/>
</dbReference>
<sequence length="139" mass="16030">MIQKTFSVTTKEVNKEQIWKLMSNVNQWKNWDTSVEKSELKGNFETGSHFLFKPKGGPDINIKLIEVIPYAYFKDETVFPLAKMNGEHWYEETADGLKITITMTMRGVLSFLWNKIVMKGIVAQLESDILLQIKNAAKN</sequence>
<accession>A0ABR7KPI6</accession>
<evidence type="ECO:0000313" key="1">
    <source>
        <dbReference type="EMBL" id="MBC6109990.1"/>
    </source>
</evidence>
<dbReference type="Proteomes" id="UP000652755">
    <property type="component" value="Unassembled WGS sequence"/>
</dbReference>
<proteinExistence type="predicted"/>
<gene>
    <name evidence="1" type="ORF">H7U22_06105</name>
</gene>
<keyword evidence="2" id="KW-1185">Reference proteome</keyword>
<dbReference type="InterPro" id="IPR023393">
    <property type="entry name" value="START-like_dom_sf"/>
</dbReference>
<comment type="caution">
    <text evidence="1">The sequence shown here is derived from an EMBL/GenBank/DDBJ whole genome shotgun (WGS) entry which is preliminary data.</text>
</comment>
<protein>
    <submittedName>
        <fullName evidence="1">Polyketide cyclase</fullName>
    </submittedName>
</protein>
<dbReference type="EMBL" id="JACRYL010000004">
    <property type="protein sequence ID" value="MBC6109990.1"/>
    <property type="molecule type" value="Genomic_DNA"/>
</dbReference>
<evidence type="ECO:0000313" key="2">
    <source>
        <dbReference type="Proteomes" id="UP000652755"/>
    </source>
</evidence>
<dbReference type="SUPFAM" id="SSF55961">
    <property type="entry name" value="Bet v1-like"/>
    <property type="match status" value="1"/>
</dbReference>
<dbReference type="InterPro" id="IPR019587">
    <property type="entry name" value="Polyketide_cyclase/dehydratase"/>
</dbReference>
<dbReference type="Pfam" id="PF10604">
    <property type="entry name" value="Polyketide_cyc2"/>
    <property type="match status" value="1"/>
</dbReference>
<dbReference type="RefSeq" id="WP_187070465.1">
    <property type="nucleotide sequence ID" value="NZ_JACRYL010000004.1"/>
</dbReference>
<reference evidence="1 2" key="1">
    <citation type="submission" date="2020-08" db="EMBL/GenBank/DDBJ databases">
        <authorList>
            <person name="Sun Q."/>
            <person name="Inoue M."/>
        </authorList>
    </citation>
    <scope>NUCLEOTIDE SEQUENCE [LARGE SCALE GENOMIC DNA]</scope>
    <source>
        <strain evidence="1 2">CCM 8938</strain>
    </source>
</reference>